<evidence type="ECO:0000259" key="3">
    <source>
        <dbReference type="Pfam" id="PF25043"/>
    </source>
</evidence>
<sequence>MATPETKKHSPLDSTHPILVPFAEELFYDVPSFNEYIASLPIPATPRPKKTPEEVAEKLDEMDLVPACTENNDVTNLTAGEPLVDLFNDLTRNVSSQQLNELLHNAWEKDPLMTLKLIWNARSIHVGKSERMLWYRCMGWLREYHPRTLLANLEWIVRPVIQKKMMKEEEEGTDVGGESMIVEKKELDDVNDSTRFDVENGVSHGYYRDLGNLLLIAAHHGLNRECDPEISLRKFADAEEKAPESEEQFKNQKPKGQDKKRKRTSVREGKRMRAAFTKEEEEKYQQELEKKKQEQKAKSEKAKAEASELRHKIEAEKQQNIINMFTDENDAFYKALHLSVARIFGSQIKRDIEYLDSTDFKHHRKISLAAKWAPSLELAVDRSTLLASSIAEILFPPEKIDMSAEPRELYLKQARQRYRIQISKLRAMLDVVERKISANDLSNINFSKVPSLAMNRYKDLFAKKDEKRFREYLNDVAAGKVKISGAVMLPSTLVAAVRALNSNPSPVAKLSQQVADGQWNTLVQRIRDSGTFDNCIAVCDVSGSMCVQVGDKTTAMDSAIGLSLIIASVAKEPFNNRFITFSSRPAFVSIDPAQPFSTQVLHMERADWEMNTNFLAVFKDLLLPTAITHKVPPENMIKRIFVFSDMEFDAAATGGGDSYKSSFDVIKEKYAQAGYEVPELVFWNLAGVRGYGDYTQKKPVTVDDVGTCLVSGYSQAMLKVFMDNGGFEDAEDEEELMEVEMGEDGEVVEKKKEKKKIDPLAIVKKATDAPCYEMLRVVD</sequence>
<evidence type="ECO:0000259" key="2">
    <source>
        <dbReference type="Pfam" id="PF11443"/>
    </source>
</evidence>
<dbReference type="InterPro" id="IPR058580">
    <property type="entry name" value="DUF2828"/>
</dbReference>
<dbReference type="Gene3D" id="3.40.50.410">
    <property type="entry name" value="von Willebrand factor, type A domain"/>
    <property type="match status" value="1"/>
</dbReference>
<protein>
    <submittedName>
        <fullName evidence="4">Uncharacterized protein</fullName>
    </submittedName>
</protein>
<dbReference type="Pfam" id="PF25043">
    <property type="entry name" value="DUF7788"/>
    <property type="match status" value="1"/>
</dbReference>
<feature type="region of interest" description="Disordered" evidence="1">
    <location>
        <begin position="237"/>
        <end position="307"/>
    </location>
</feature>
<name>A0A4S2N5T3_9PEZI</name>
<dbReference type="Pfam" id="PF11443">
    <property type="entry name" value="DUF2828"/>
    <property type="match status" value="1"/>
</dbReference>
<accession>A0A4S2N5T3</accession>
<organism evidence="4 5">
    <name type="scientific">Ascodesmis nigricans</name>
    <dbReference type="NCBI Taxonomy" id="341454"/>
    <lineage>
        <taxon>Eukaryota</taxon>
        <taxon>Fungi</taxon>
        <taxon>Dikarya</taxon>
        <taxon>Ascomycota</taxon>
        <taxon>Pezizomycotina</taxon>
        <taxon>Pezizomycetes</taxon>
        <taxon>Pezizales</taxon>
        <taxon>Ascodesmidaceae</taxon>
        <taxon>Ascodesmis</taxon>
    </lineage>
</organism>
<evidence type="ECO:0000313" key="5">
    <source>
        <dbReference type="Proteomes" id="UP000298138"/>
    </source>
</evidence>
<dbReference type="Proteomes" id="UP000298138">
    <property type="component" value="Unassembled WGS sequence"/>
</dbReference>
<proteinExistence type="predicted"/>
<keyword evidence="5" id="KW-1185">Reference proteome</keyword>
<dbReference type="PANTHER" id="PTHR31373">
    <property type="entry name" value="OS06G0652100 PROTEIN"/>
    <property type="match status" value="1"/>
</dbReference>
<dbReference type="OrthoDB" id="1149618at2759"/>
<reference evidence="4 5" key="1">
    <citation type="submission" date="2019-04" db="EMBL/GenBank/DDBJ databases">
        <title>Comparative genomics and transcriptomics to analyze fruiting body development in filamentous ascomycetes.</title>
        <authorList>
            <consortium name="DOE Joint Genome Institute"/>
            <person name="Lutkenhaus R."/>
            <person name="Traeger S."/>
            <person name="Breuer J."/>
            <person name="Kuo A."/>
            <person name="Lipzen A."/>
            <person name="Pangilinan J."/>
            <person name="Dilworth D."/>
            <person name="Sandor L."/>
            <person name="Poggeler S."/>
            <person name="Barry K."/>
            <person name="Grigoriev I.V."/>
            <person name="Nowrousian M."/>
        </authorList>
    </citation>
    <scope>NUCLEOTIDE SEQUENCE [LARGE SCALE GENOMIC DNA]</scope>
    <source>
        <strain evidence="4 5">CBS 389.68</strain>
    </source>
</reference>
<dbReference type="AlphaFoldDB" id="A0A4S2N5T3"/>
<dbReference type="PANTHER" id="PTHR31373:SF27">
    <property type="entry name" value="TROVE DOMAIN-CONTAINING PROTEIN"/>
    <property type="match status" value="1"/>
</dbReference>
<feature type="compositionally biased region" description="Basic and acidic residues" evidence="1">
    <location>
        <begin position="265"/>
        <end position="307"/>
    </location>
</feature>
<dbReference type="EMBL" id="ML220112">
    <property type="protein sequence ID" value="TGZ84567.1"/>
    <property type="molecule type" value="Genomic_DNA"/>
</dbReference>
<gene>
    <name evidence="4" type="ORF">EX30DRAFT_337079</name>
</gene>
<dbReference type="InterPro" id="IPR011205">
    <property type="entry name" value="UCP015417_vWA"/>
</dbReference>
<feature type="compositionally biased region" description="Basic and acidic residues" evidence="1">
    <location>
        <begin position="237"/>
        <end position="250"/>
    </location>
</feature>
<dbReference type="InterPro" id="IPR056690">
    <property type="entry name" value="DUF7788"/>
</dbReference>
<feature type="domain" description="DUF2828" evidence="2">
    <location>
        <begin position="69"/>
        <end position="531"/>
    </location>
</feature>
<dbReference type="InParanoid" id="A0A4S2N5T3"/>
<feature type="domain" description="DUF7788" evidence="3">
    <location>
        <begin position="534"/>
        <end position="766"/>
    </location>
</feature>
<dbReference type="InterPro" id="IPR036465">
    <property type="entry name" value="vWFA_dom_sf"/>
</dbReference>
<evidence type="ECO:0000256" key="1">
    <source>
        <dbReference type="SAM" id="MobiDB-lite"/>
    </source>
</evidence>
<evidence type="ECO:0000313" key="4">
    <source>
        <dbReference type="EMBL" id="TGZ84567.1"/>
    </source>
</evidence>
<dbReference type="PIRSF" id="PIRSF015417">
    <property type="entry name" value="T31B5_30_vWA"/>
    <property type="match status" value="1"/>
</dbReference>